<dbReference type="OrthoDB" id="5526340at2"/>
<comment type="caution">
    <text evidence="6">The sequence shown here is derived from an EMBL/GenBank/DDBJ whole genome shotgun (WGS) entry which is preliminary data.</text>
</comment>
<dbReference type="GO" id="GO:0043565">
    <property type="term" value="F:sequence-specific DNA binding"/>
    <property type="evidence" value="ECO:0007669"/>
    <property type="project" value="TreeGrafter"/>
</dbReference>
<dbReference type="Proteomes" id="UP000269041">
    <property type="component" value="Unassembled WGS sequence"/>
</dbReference>
<dbReference type="InterPro" id="IPR036390">
    <property type="entry name" value="WH_DNA-bd_sf"/>
</dbReference>
<evidence type="ECO:0000259" key="5">
    <source>
        <dbReference type="PROSITE" id="PS50931"/>
    </source>
</evidence>
<keyword evidence="4" id="KW-0804">Transcription</keyword>
<dbReference type="InterPro" id="IPR058163">
    <property type="entry name" value="LysR-type_TF_proteobact-type"/>
</dbReference>
<dbReference type="SUPFAM" id="SSF46785">
    <property type="entry name" value="Winged helix' DNA-binding domain"/>
    <property type="match status" value="1"/>
</dbReference>
<comment type="similarity">
    <text evidence="1">Belongs to the LysR transcriptional regulatory family.</text>
</comment>
<dbReference type="SUPFAM" id="SSF53850">
    <property type="entry name" value="Periplasmic binding protein-like II"/>
    <property type="match status" value="1"/>
</dbReference>
<keyword evidence="2" id="KW-0805">Transcription regulation</keyword>
<dbReference type="InterPro" id="IPR005119">
    <property type="entry name" value="LysR_subst-bd"/>
</dbReference>
<dbReference type="PANTHER" id="PTHR30537">
    <property type="entry name" value="HTH-TYPE TRANSCRIPTIONAL REGULATOR"/>
    <property type="match status" value="1"/>
</dbReference>
<dbReference type="Pfam" id="PF03466">
    <property type="entry name" value="LysR_substrate"/>
    <property type="match status" value="1"/>
</dbReference>
<gene>
    <name evidence="6" type="ORF">EJA03_16130</name>
</gene>
<dbReference type="Gene3D" id="1.10.10.10">
    <property type="entry name" value="Winged helix-like DNA-binding domain superfamily/Winged helix DNA-binding domain"/>
    <property type="match status" value="1"/>
</dbReference>
<dbReference type="InterPro" id="IPR000847">
    <property type="entry name" value="LysR_HTH_N"/>
</dbReference>
<dbReference type="PROSITE" id="PS50931">
    <property type="entry name" value="HTH_LYSR"/>
    <property type="match status" value="1"/>
</dbReference>
<evidence type="ECO:0000256" key="2">
    <source>
        <dbReference type="ARBA" id="ARBA00023015"/>
    </source>
</evidence>
<evidence type="ECO:0000313" key="7">
    <source>
        <dbReference type="Proteomes" id="UP000269041"/>
    </source>
</evidence>
<proteinExistence type="inferred from homology"/>
<evidence type="ECO:0000256" key="1">
    <source>
        <dbReference type="ARBA" id="ARBA00009437"/>
    </source>
</evidence>
<dbReference type="EMBL" id="RSFA01000089">
    <property type="protein sequence ID" value="RSD30035.1"/>
    <property type="molecule type" value="Genomic_DNA"/>
</dbReference>
<evidence type="ECO:0000313" key="6">
    <source>
        <dbReference type="EMBL" id="RSD30035.1"/>
    </source>
</evidence>
<name>A0A3R9G1D3_9VIBR</name>
<protein>
    <submittedName>
        <fullName evidence="6">LysR family transcriptional regulator</fullName>
    </submittedName>
</protein>
<dbReference type="Gene3D" id="3.40.190.10">
    <property type="entry name" value="Periplasmic binding protein-like II"/>
    <property type="match status" value="2"/>
</dbReference>
<sequence length="298" mass="33419">MKPYLLNGINLVSVLAQHKSLTSAASELNITTGAVSQQLQLVEERLGFLVFERHARGIRLTTLGQKLVESVSPHLVAIEDSVYQLSNERSNQPIRLKLTPSLAFKWLVPRLDDFQKSHPDIQIQMFAEGALVNSTSRDYDIAIDYGPLPYKLNNAELLMEESLVPVMSPDYLHSTFSSCSSIPDLVWKNVTLLHDAMPWEGALKEQEWHYWAAKHKLDLDVTRGHFFNRTDMAMAAAEAGVGVALARKALLGDEITQKRLVTPYSAIRAGAGYFIITHSNTPDTHLFKLWLQQQAVID</sequence>
<organism evidence="6 7">
    <name type="scientific">Vibrio pectenicida</name>
    <dbReference type="NCBI Taxonomy" id="62763"/>
    <lineage>
        <taxon>Bacteria</taxon>
        <taxon>Pseudomonadati</taxon>
        <taxon>Pseudomonadota</taxon>
        <taxon>Gammaproteobacteria</taxon>
        <taxon>Vibrionales</taxon>
        <taxon>Vibrionaceae</taxon>
        <taxon>Vibrio</taxon>
    </lineage>
</organism>
<dbReference type="GO" id="GO:0006351">
    <property type="term" value="P:DNA-templated transcription"/>
    <property type="evidence" value="ECO:0007669"/>
    <property type="project" value="TreeGrafter"/>
</dbReference>
<dbReference type="GO" id="GO:0003700">
    <property type="term" value="F:DNA-binding transcription factor activity"/>
    <property type="evidence" value="ECO:0007669"/>
    <property type="project" value="InterPro"/>
</dbReference>
<dbReference type="InterPro" id="IPR036388">
    <property type="entry name" value="WH-like_DNA-bd_sf"/>
</dbReference>
<reference evidence="6 7" key="1">
    <citation type="submission" date="2018-12" db="EMBL/GenBank/DDBJ databases">
        <title>Genomic taxonomy of the Vibrionaceae family.</title>
        <authorList>
            <person name="Gomez-Gil B."/>
            <person name="Enciso-Ibarra K."/>
        </authorList>
    </citation>
    <scope>NUCLEOTIDE SEQUENCE [LARGE SCALE GENOMIC DNA]</scope>
    <source>
        <strain evidence="6 7">CAIM 594</strain>
    </source>
</reference>
<feature type="domain" description="HTH lysR-type" evidence="5">
    <location>
        <begin position="1"/>
        <end position="61"/>
    </location>
</feature>
<dbReference type="PANTHER" id="PTHR30537:SF32">
    <property type="entry name" value="HTH-TYPE TRANSCRIPTIONAL REGULATOR DSDC"/>
    <property type="match status" value="1"/>
</dbReference>
<dbReference type="Pfam" id="PF00126">
    <property type="entry name" value="HTH_1"/>
    <property type="match status" value="1"/>
</dbReference>
<evidence type="ECO:0000256" key="3">
    <source>
        <dbReference type="ARBA" id="ARBA00023125"/>
    </source>
</evidence>
<keyword evidence="7" id="KW-1185">Reference proteome</keyword>
<dbReference type="RefSeq" id="WP_125322758.1">
    <property type="nucleotide sequence ID" value="NZ_AP024889.1"/>
</dbReference>
<keyword evidence="3" id="KW-0238">DNA-binding</keyword>
<evidence type="ECO:0000256" key="4">
    <source>
        <dbReference type="ARBA" id="ARBA00023163"/>
    </source>
</evidence>
<accession>A0A3R9G1D3</accession>
<dbReference type="AlphaFoldDB" id="A0A3R9G1D3"/>